<accession>H9TEX2</accession>
<organism evidence="1 3">
    <name type="scientific">Canine coronavirus</name>
    <dbReference type="NCBI Taxonomy" id="11153"/>
    <lineage>
        <taxon>Viruses</taxon>
        <taxon>Riboviria</taxon>
        <taxon>Orthornavirae</taxon>
        <taxon>Pisuviricota</taxon>
        <taxon>Pisoniviricetes</taxon>
        <taxon>Nidovirales</taxon>
        <taxon>Cornidovirineae</taxon>
        <taxon>Coronaviridae</taxon>
        <taxon>Orthocoronavirinae</taxon>
        <taxon>Alphacoronavirus</taxon>
        <taxon>Tegacovirus</taxon>
        <taxon>Alphacoronavirus suis</taxon>
        <taxon>Alphacoronavirus 1</taxon>
    </lineage>
</organism>
<evidence type="ECO:0000313" key="2">
    <source>
        <dbReference type="EMBL" id="ASB15740.1"/>
    </source>
</evidence>
<evidence type="ECO:0000313" key="3">
    <source>
        <dbReference type="Proteomes" id="UP000106470"/>
    </source>
</evidence>
<reference evidence="1 3" key="1">
    <citation type="submission" date="2012-01" db="EMBL/GenBank/DDBJ databases">
        <title>Genomic, phylogenetic, and recombinational analysis of alpha and beta-coronaviruses.</title>
        <authorList>
            <person name="Thor S.W."/>
            <person name="Hilt D.A."/>
            <person name="Kissinger J.C."/>
            <person name="Robertson J.S."/>
            <person name="Lemke C."/>
            <person name="Paterson A.H."/>
            <person name="Jackwood M.W."/>
        </authorList>
    </citation>
    <scope>NUCLEOTIDE SEQUENCE [LARGE SCALE GENOMIC DNA]</scope>
    <source>
        <strain evidence="1">TN-449</strain>
    </source>
</reference>
<proteinExistence type="predicted"/>
<dbReference type="EMBL" id="JQ404410">
    <property type="protein sequence ID" value="AFG19740.1"/>
    <property type="molecule type" value="Genomic_RNA"/>
</dbReference>
<sequence length="71" mass="8385">MLSLVSPLLKKSIVIQLFNITVYKFQAKFWYKLPFETRLCIIKHTKPKALSATKQVKRDYRKAAILNSMRK</sequence>
<reference evidence="2" key="2">
    <citation type="submission" date="2016-10" db="EMBL/GenBank/DDBJ databases">
        <authorList>
            <person name="Varghese N."/>
        </authorList>
    </citation>
    <scope>NUCLEOTIDE SEQUENCE</scope>
    <source>
        <strain evidence="2">HLJ-071</strain>
    </source>
</reference>
<dbReference type="EMBL" id="KY063616">
    <property type="protein sequence ID" value="ASB15740.1"/>
    <property type="molecule type" value="Genomic_RNA"/>
</dbReference>
<evidence type="ECO:0000313" key="1">
    <source>
        <dbReference type="EMBL" id="AFG19740.1"/>
    </source>
</evidence>
<protein>
    <submittedName>
        <fullName evidence="1 2">3B</fullName>
    </submittedName>
</protein>
<dbReference type="Proteomes" id="UP000106470">
    <property type="component" value="Genome"/>
</dbReference>
<name>H9TEX2_9ALPC</name>